<protein>
    <submittedName>
        <fullName evidence="1">DUF2490 domain-containing protein</fullName>
    </submittedName>
</protein>
<name>A0A554VRQ9_9FLAO</name>
<dbReference type="AlphaFoldDB" id="A0A554VRQ9"/>
<evidence type="ECO:0000313" key="2">
    <source>
        <dbReference type="Proteomes" id="UP000318833"/>
    </source>
</evidence>
<dbReference type="Proteomes" id="UP000318833">
    <property type="component" value="Unassembled WGS sequence"/>
</dbReference>
<proteinExistence type="predicted"/>
<organism evidence="1 2">
    <name type="scientific">Aquimarina algiphila</name>
    <dbReference type="NCBI Taxonomy" id="2047982"/>
    <lineage>
        <taxon>Bacteria</taxon>
        <taxon>Pseudomonadati</taxon>
        <taxon>Bacteroidota</taxon>
        <taxon>Flavobacteriia</taxon>
        <taxon>Flavobacteriales</taxon>
        <taxon>Flavobacteriaceae</taxon>
        <taxon>Aquimarina</taxon>
    </lineage>
</organism>
<dbReference type="RefSeq" id="WP_143915263.1">
    <property type="nucleotide sequence ID" value="NZ_CANMIK010000084.1"/>
</dbReference>
<evidence type="ECO:0000313" key="1">
    <source>
        <dbReference type="EMBL" id="TSE11342.1"/>
    </source>
</evidence>
<keyword evidence="2" id="KW-1185">Reference proteome</keyword>
<dbReference type="Pfam" id="PF10677">
    <property type="entry name" value="DUF2490"/>
    <property type="match status" value="1"/>
</dbReference>
<reference evidence="1 2" key="1">
    <citation type="submission" date="2019-07" db="EMBL/GenBank/DDBJ databases">
        <title>The draft genome sequence of Aquimarina algiphila M91.</title>
        <authorList>
            <person name="Meng X."/>
        </authorList>
    </citation>
    <scope>NUCLEOTIDE SEQUENCE [LARGE SCALE GENOMIC DNA]</scope>
    <source>
        <strain evidence="1 2">M91</strain>
    </source>
</reference>
<dbReference type="InterPro" id="IPR019619">
    <property type="entry name" value="DUF2490"/>
</dbReference>
<comment type="caution">
    <text evidence="1">The sequence shown here is derived from an EMBL/GenBank/DDBJ whole genome shotgun (WGS) entry which is preliminary data.</text>
</comment>
<gene>
    <name evidence="1" type="ORF">FOF46_01550</name>
</gene>
<sequence length="235" mass="27654">MHNTIIKILFLVLCINLLTHDILAQSEFSSGILPKFTLSSKLSNRTKLINAIESRQVFIDDTEENSFQYSYILTDLTSLISTKIGAHGVLNGGYLFRIKDDEIIHRTIQQYNYVQLLHVGRIGHRLATDQTFTSNEAPEFRLRYRVTYEKPLSGEQIDSKEFYLKFSNEYLGSYQQDETDLEIRLLPFLGYEFNRRSKTEFGLDYRISNFFNSDTKHKLWVSIHWLYTIDIRKKK</sequence>
<accession>A0A554VRQ9</accession>
<dbReference type="OrthoDB" id="1121653at2"/>
<dbReference type="EMBL" id="VLNR01000002">
    <property type="protein sequence ID" value="TSE11342.1"/>
    <property type="molecule type" value="Genomic_DNA"/>
</dbReference>